<dbReference type="RefSeq" id="WP_125647419.1">
    <property type="nucleotide sequence ID" value="NZ_JBHTOH010000038.1"/>
</dbReference>
<dbReference type="EMBL" id="JBHTOH010000038">
    <property type="protein sequence ID" value="MFD1411287.1"/>
    <property type="molecule type" value="Genomic_DNA"/>
</dbReference>
<accession>A0ABW4BQN6</accession>
<comment type="similarity">
    <text evidence="9">Belongs to the ComGC family.</text>
</comment>
<comment type="caution">
    <text evidence="10">The sequence shown here is derived from an EMBL/GenBank/DDBJ whole genome shotgun (WGS) entry which is preliminary data.</text>
</comment>
<evidence type="ECO:0000256" key="7">
    <source>
        <dbReference type="ARBA" id="ARBA00023136"/>
    </source>
</evidence>
<dbReference type="NCBIfam" id="TIGR02532">
    <property type="entry name" value="IV_pilin_GFxxxE"/>
    <property type="match status" value="1"/>
</dbReference>
<keyword evidence="6" id="KW-1133">Transmembrane helix</keyword>
<evidence type="ECO:0000256" key="6">
    <source>
        <dbReference type="ARBA" id="ARBA00022989"/>
    </source>
</evidence>
<dbReference type="InterPro" id="IPR045584">
    <property type="entry name" value="Pilin-like"/>
</dbReference>
<evidence type="ECO:0000256" key="3">
    <source>
        <dbReference type="ARBA" id="ARBA00022475"/>
    </source>
</evidence>
<reference evidence="11" key="1">
    <citation type="journal article" date="2019" name="Int. J. Syst. Evol. Microbiol.">
        <title>The Global Catalogue of Microorganisms (GCM) 10K type strain sequencing project: providing services to taxonomists for standard genome sequencing and annotation.</title>
        <authorList>
            <consortium name="The Broad Institute Genomics Platform"/>
            <consortium name="The Broad Institute Genome Sequencing Center for Infectious Disease"/>
            <person name="Wu L."/>
            <person name="Ma J."/>
        </authorList>
    </citation>
    <scope>NUCLEOTIDE SEQUENCE [LARGE SCALE GENOMIC DNA]</scope>
    <source>
        <strain evidence="11">CCM 8937</strain>
    </source>
</reference>
<dbReference type="InterPro" id="IPR016940">
    <property type="entry name" value="ComGC"/>
</dbReference>
<dbReference type="Gene3D" id="3.30.700.10">
    <property type="entry name" value="Glycoprotein, Type 4 Pilin"/>
    <property type="match status" value="1"/>
</dbReference>
<evidence type="ECO:0000256" key="2">
    <source>
        <dbReference type="ARBA" id="ARBA00004241"/>
    </source>
</evidence>
<gene>
    <name evidence="10" type="primary">comGC</name>
    <name evidence="10" type="ORF">ACFQ4R_06690</name>
</gene>
<name>A0ABW4BQN6_9LACO</name>
<protein>
    <submittedName>
        <fullName evidence="10">Competence type IV pilus major pilin ComGC</fullName>
    </submittedName>
</protein>
<evidence type="ECO:0000313" key="11">
    <source>
        <dbReference type="Proteomes" id="UP001597191"/>
    </source>
</evidence>
<evidence type="ECO:0000313" key="10">
    <source>
        <dbReference type="EMBL" id="MFD1411287.1"/>
    </source>
</evidence>
<dbReference type="NCBIfam" id="NF040999">
    <property type="entry name" value="pilin_ComGC"/>
    <property type="match status" value="1"/>
</dbReference>
<dbReference type="SUPFAM" id="SSF54523">
    <property type="entry name" value="Pili subunits"/>
    <property type="match status" value="1"/>
</dbReference>
<dbReference type="Proteomes" id="UP001597191">
    <property type="component" value="Unassembled WGS sequence"/>
</dbReference>
<evidence type="ECO:0000256" key="8">
    <source>
        <dbReference type="ARBA" id="ARBA00023287"/>
    </source>
</evidence>
<keyword evidence="11" id="KW-1185">Reference proteome</keyword>
<keyword evidence="8" id="KW-0178">Competence</keyword>
<keyword evidence="7" id="KW-0472">Membrane</keyword>
<keyword evidence="3" id="KW-1003">Cell membrane</keyword>
<keyword evidence="5" id="KW-0812">Transmembrane</keyword>
<evidence type="ECO:0000256" key="4">
    <source>
        <dbReference type="ARBA" id="ARBA00022481"/>
    </source>
</evidence>
<comment type="subcellular location">
    <subcellularLocation>
        <location evidence="1">Cell membrane</location>
        <topology evidence="1">Single-pass membrane protein</topology>
    </subcellularLocation>
    <subcellularLocation>
        <location evidence="2">Cell surface</location>
    </subcellularLocation>
</comment>
<evidence type="ECO:0000256" key="9">
    <source>
        <dbReference type="ARBA" id="ARBA00043982"/>
    </source>
</evidence>
<evidence type="ECO:0000256" key="1">
    <source>
        <dbReference type="ARBA" id="ARBA00004162"/>
    </source>
</evidence>
<proteinExistence type="inferred from homology"/>
<organism evidence="10 11">
    <name type="scientific">Lapidilactobacillus gannanensis</name>
    <dbReference type="NCBI Taxonomy" id="2486002"/>
    <lineage>
        <taxon>Bacteria</taxon>
        <taxon>Bacillati</taxon>
        <taxon>Bacillota</taxon>
        <taxon>Bacilli</taxon>
        <taxon>Lactobacillales</taxon>
        <taxon>Lactobacillaceae</taxon>
        <taxon>Lapidilactobacillus</taxon>
    </lineage>
</organism>
<evidence type="ECO:0000256" key="5">
    <source>
        <dbReference type="ARBA" id="ARBA00022692"/>
    </source>
</evidence>
<sequence>MKSKLFNRHQPRAAFTLIEMSLVLLIIALLLLIMIPNIAQQKNKASAQIDQAFVKNMETQTTLYQTSENGTASWDTLEKSGYISGDQRKKAESLNLVIKSDGSIATSK</sequence>
<keyword evidence="4" id="KW-0488">Methylation</keyword>
<dbReference type="InterPro" id="IPR012902">
    <property type="entry name" value="N_methyl_site"/>
</dbReference>
<dbReference type="PIRSF" id="PIRSF029928">
    <property type="entry name" value="Late_competence_ComGC"/>
    <property type="match status" value="1"/>
</dbReference>